<dbReference type="PROSITE" id="PS50249">
    <property type="entry name" value="MPN"/>
    <property type="match status" value="1"/>
</dbReference>
<dbReference type="WBParaSite" id="Pan_g1840.t1">
    <property type="protein sequence ID" value="Pan_g1840.t1"/>
    <property type="gene ID" value="Pan_g1840"/>
</dbReference>
<organism evidence="8 9">
    <name type="scientific">Panagrellus redivivus</name>
    <name type="common">Microworm</name>
    <dbReference type="NCBI Taxonomy" id="6233"/>
    <lineage>
        <taxon>Eukaryota</taxon>
        <taxon>Metazoa</taxon>
        <taxon>Ecdysozoa</taxon>
        <taxon>Nematoda</taxon>
        <taxon>Chromadorea</taxon>
        <taxon>Rhabditida</taxon>
        <taxon>Tylenchina</taxon>
        <taxon>Panagrolaimomorpha</taxon>
        <taxon>Panagrolaimoidea</taxon>
        <taxon>Panagrolaimidae</taxon>
        <taxon>Panagrellus</taxon>
    </lineage>
</organism>
<evidence type="ECO:0000313" key="9">
    <source>
        <dbReference type="WBParaSite" id="Pan_g1840.t1"/>
    </source>
</evidence>
<feature type="domain" description="MPN" evidence="7">
    <location>
        <begin position="131"/>
        <end position="268"/>
    </location>
</feature>
<dbReference type="PANTHER" id="PTHR12710:SF0">
    <property type="entry name" value="NUCLEAR PROTEIN LOCALIZATION PROTEIN 4 HOMOLOG"/>
    <property type="match status" value="1"/>
</dbReference>
<evidence type="ECO:0000256" key="4">
    <source>
        <dbReference type="ARBA" id="ARBA00022833"/>
    </source>
</evidence>
<dbReference type="AlphaFoldDB" id="A0A7E4V9W4"/>
<evidence type="ECO:0000259" key="7">
    <source>
        <dbReference type="PROSITE" id="PS50249"/>
    </source>
</evidence>
<dbReference type="SUPFAM" id="SSF90209">
    <property type="entry name" value="Ran binding protein zinc finger-like"/>
    <property type="match status" value="1"/>
</dbReference>
<proteinExistence type="inferred from homology"/>
<dbReference type="InterPro" id="IPR007716">
    <property type="entry name" value="NPL4_Zn-bd_put"/>
</dbReference>
<dbReference type="Pfam" id="PF05020">
    <property type="entry name" value="zf-NPL4"/>
    <property type="match status" value="1"/>
</dbReference>
<dbReference type="SMART" id="SM00547">
    <property type="entry name" value="ZnF_RBZ"/>
    <property type="match status" value="1"/>
</dbReference>
<dbReference type="InterPro" id="IPR001876">
    <property type="entry name" value="Znf_RanBP2"/>
</dbReference>
<comment type="similarity">
    <text evidence="1">Belongs to the NPL4 family.</text>
</comment>
<feature type="domain" description="RanBP2-type" evidence="6">
    <location>
        <begin position="480"/>
        <end position="508"/>
    </location>
</feature>
<protein>
    <submittedName>
        <fullName evidence="9">Nuclear protein localization protein 4</fullName>
    </submittedName>
</protein>
<evidence type="ECO:0000259" key="6">
    <source>
        <dbReference type="PROSITE" id="PS50199"/>
    </source>
</evidence>
<sequence length="508" mass="57534">MVLDGAAVKKTDDIDDYLEQQDGRINQPMDSFLCRHNSRQKCSNCLPLDPYDEEYLKKKEIKHMSFHAHLRKLTDLHGKTTRTLQPLENIDLRVKLDCSDSHRPYPHGICTKCRPPILTLNRQRFRHVDNITIENEHIVNRFLDFWRGSSFQRVGYLIGRYEAFPDVPLGLKAVVAAIYEPPQTSTASGVAFDDDPNEEVVDELCRSLGMKRVGWIFTDLWSADSSKGTVHCTRHANSYLLSASECITAAHFQLKYKNYTKHSVEGYFGSKFVTVVASGDLSENINFSGYQVSNQCAAMAEADIVVPTDYMELAWAREKPLHEKHYVTDVQFTEKDEYGAEVRKDGRPLPVEYLLVDVPAGMPKDPSESFRVNRVGFPIENRAAIGQIQSVTRVAEYLGNFSSNQFLDLATNFHFLVYLLTNDLQKFTLEELAPLFEAITKQDRVAAVNWSESSETWKHFAALVATHVNFGGNSEQAENAADTWACVHCTFENTEKRPECAVCGLPQA</sequence>
<keyword evidence="3 5" id="KW-0863">Zinc-finger</keyword>
<dbReference type="Proteomes" id="UP000492821">
    <property type="component" value="Unassembled WGS sequence"/>
</dbReference>
<keyword evidence="8" id="KW-1185">Reference proteome</keyword>
<dbReference type="PIRSF" id="PIRSF010052">
    <property type="entry name" value="Polyub_prc_Npl4"/>
    <property type="match status" value="1"/>
</dbReference>
<evidence type="ECO:0000256" key="1">
    <source>
        <dbReference type="ARBA" id="ARBA00011025"/>
    </source>
</evidence>
<reference evidence="8" key="1">
    <citation type="journal article" date="2013" name="Genetics">
        <title>The draft genome and transcriptome of Panagrellus redivivus are shaped by the harsh demands of a free-living lifestyle.</title>
        <authorList>
            <person name="Srinivasan J."/>
            <person name="Dillman A.R."/>
            <person name="Macchietto M.G."/>
            <person name="Heikkinen L."/>
            <person name="Lakso M."/>
            <person name="Fracchia K.M."/>
            <person name="Antoshechkin I."/>
            <person name="Mortazavi A."/>
            <person name="Wong G."/>
            <person name="Sternberg P.W."/>
        </authorList>
    </citation>
    <scope>NUCLEOTIDE SEQUENCE [LARGE SCALE GENOMIC DNA]</scope>
    <source>
        <strain evidence="8">MT8872</strain>
    </source>
</reference>
<dbReference type="GO" id="GO:0043130">
    <property type="term" value="F:ubiquitin binding"/>
    <property type="evidence" value="ECO:0007669"/>
    <property type="project" value="TreeGrafter"/>
</dbReference>
<dbReference type="InterPro" id="IPR036443">
    <property type="entry name" value="Znf_RanBP2_sf"/>
</dbReference>
<dbReference type="PROSITE" id="PS50199">
    <property type="entry name" value="ZF_RANBP2_2"/>
    <property type="match status" value="1"/>
</dbReference>
<keyword evidence="2" id="KW-0479">Metal-binding</keyword>
<evidence type="ECO:0000313" key="8">
    <source>
        <dbReference type="Proteomes" id="UP000492821"/>
    </source>
</evidence>
<dbReference type="GO" id="GO:0031625">
    <property type="term" value="F:ubiquitin protein ligase binding"/>
    <property type="evidence" value="ECO:0007669"/>
    <property type="project" value="TreeGrafter"/>
</dbReference>
<dbReference type="Pfam" id="PF05021">
    <property type="entry name" value="NPL4"/>
    <property type="match status" value="1"/>
</dbReference>
<reference evidence="9" key="2">
    <citation type="submission" date="2020-10" db="UniProtKB">
        <authorList>
            <consortium name="WormBaseParasite"/>
        </authorList>
    </citation>
    <scope>IDENTIFICATION</scope>
</reference>
<dbReference type="GO" id="GO:0008270">
    <property type="term" value="F:zinc ion binding"/>
    <property type="evidence" value="ECO:0007669"/>
    <property type="project" value="UniProtKB-KW"/>
</dbReference>
<dbReference type="InterPro" id="IPR037518">
    <property type="entry name" value="MPN"/>
</dbReference>
<evidence type="ECO:0000256" key="3">
    <source>
        <dbReference type="ARBA" id="ARBA00022771"/>
    </source>
</evidence>
<dbReference type="PROSITE" id="PS01358">
    <property type="entry name" value="ZF_RANBP2_1"/>
    <property type="match status" value="1"/>
</dbReference>
<dbReference type="GO" id="GO:0005634">
    <property type="term" value="C:nucleus"/>
    <property type="evidence" value="ECO:0007669"/>
    <property type="project" value="TreeGrafter"/>
</dbReference>
<dbReference type="Gene3D" id="2.30.30.380">
    <property type="entry name" value="Zn-finger domain of Sec23/24"/>
    <property type="match status" value="1"/>
</dbReference>
<dbReference type="CDD" id="cd08061">
    <property type="entry name" value="MPN_NPL4"/>
    <property type="match status" value="1"/>
</dbReference>
<dbReference type="InterPro" id="IPR016563">
    <property type="entry name" value="Npl4"/>
</dbReference>
<dbReference type="PANTHER" id="PTHR12710">
    <property type="entry name" value="NUCLEAR PROTEIN LOCALIZATION 4"/>
    <property type="match status" value="1"/>
</dbReference>
<keyword evidence="4" id="KW-0862">Zinc</keyword>
<dbReference type="InterPro" id="IPR007717">
    <property type="entry name" value="NPL4_C"/>
</dbReference>
<evidence type="ECO:0000256" key="2">
    <source>
        <dbReference type="ARBA" id="ARBA00022723"/>
    </source>
</evidence>
<evidence type="ECO:0000256" key="5">
    <source>
        <dbReference type="PROSITE-ProRule" id="PRU00322"/>
    </source>
</evidence>
<accession>A0A7E4V9W4</accession>
<dbReference type="GO" id="GO:0006511">
    <property type="term" value="P:ubiquitin-dependent protein catabolic process"/>
    <property type="evidence" value="ECO:0007669"/>
    <property type="project" value="InterPro"/>
</dbReference>
<name>A0A7E4V9W4_PANRE</name>